<dbReference type="RefSeq" id="WP_178375313.1">
    <property type="nucleotide sequence ID" value="NZ_BAAAOD010000036.1"/>
</dbReference>
<reference evidence="3 4" key="1">
    <citation type="submission" date="2024-03" db="EMBL/GenBank/DDBJ databases">
        <title>Draft genome sequence of Pseudonocardia carboxydivorans JCM 14827.</title>
        <authorList>
            <person name="Duangmal K."/>
        </authorList>
    </citation>
    <scope>NUCLEOTIDE SEQUENCE [LARGE SCALE GENOMIC DNA]</scope>
    <source>
        <strain evidence="3 4">JCM 14827</strain>
    </source>
</reference>
<dbReference type="CDD" id="cd05233">
    <property type="entry name" value="SDR_c"/>
    <property type="match status" value="1"/>
</dbReference>
<sequence>MRDLEGRVAVVFGAGSGGRGTSNGEAAALAYAGAGAVVAAVDRDTAEAARVAGEITRAGGAALAVTADVTDEDDVARAVAAVVDTLGVPHVLHNNVGAAVLGEVVDLDLAGWNRALALNLTSAYLTCRHTLPHMRAAGRGAIVNVSSLAAIRDTGYVYPAYSAAKAGVDQLTVSLALTYARDGIRANAVLPGLIDTPMVREQVVDDPGALAARHEVSPTGRMGSPHDVAQAALFLASDRAAYVNGVCLPVDGGLSARSR</sequence>
<dbReference type="PANTHER" id="PTHR24321:SF8">
    <property type="entry name" value="ESTRADIOL 17-BETA-DEHYDROGENASE 8-RELATED"/>
    <property type="match status" value="1"/>
</dbReference>
<dbReference type="Pfam" id="PF13561">
    <property type="entry name" value="adh_short_C2"/>
    <property type="match status" value="1"/>
</dbReference>
<evidence type="ECO:0000313" key="4">
    <source>
        <dbReference type="Proteomes" id="UP001367513"/>
    </source>
</evidence>
<dbReference type="PANTHER" id="PTHR24321">
    <property type="entry name" value="DEHYDROGENASES, SHORT CHAIN"/>
    <property type="match status" value="1"/>
</dbReference>
<dbReference type="InterPro" id="IPR020904">
    <property type="entry name" value="Sc_DH/Rdtase_CS"/>
</dbReference>
<evidence type="ECO:0000256" key="1">
    <source>
        <dbReference type="ARBA" id="ARBA00006484"/>
    </source>
</evidence>
<proteinExistence type="inferred from homology"/>
<gene>
    <name evidence="3" type="ORF">WG925_22005</name>
</gene>
<evidence type="ECO:0000313" key="3">
    <source>
        <dbReference type="EMBL" id="MEK6466427.1"/>
    </source>
</evidence>
<dbReference type="SUPFAM" id="SSF51735">
    <property type="entry name" value="NAD(P)-binding Rossmann-fold domains"/>
    <property type="match status" value="1"/>
</dbReference>
<dbReference type="InterPro" id="IPR002347">
    <property type="entry name" value="SDR_fam"/>
</dbReference>
<dbReference type="InterPro" id="IPR036291">
    <property type="entry name" value="NAD(P)-bd_dom_sf"/>
</dbReference>
<dbReference type="PROSITE" id="PS00061">
    <property type="entry name" value="ADH_SHORT"/>
    <property type="match status" value="1"/>
</dbReference>
<dbReference type="PRINTS" id="PR00080">
    <property type="entry name" value="SDRFAMILY"/>
</dbReference>
<keyword evidence="4" id="KW-1185">Reference proteome</keyword>
<protein>
    <submittedName>
        <fullName evidence="3">SDR family NAD(P)-dependent oxidoreductase</fullName>
    </submittedName>
</protein>
<name>A0ABU9ALK5_PSEA5</name>
<accession>A0ABU9ALK5</accession>
<dbReference type="PRINTS" id="PR00081">
    <property type="entry name" value="GDHRDH"/>
</dbReference>
<dbReference type="Gene3D" id="3.40.50.720">
    <property type="entry name" value="NAD(P)-binding Rossmann-like Domain"/>
    <property type="match status" value="1"/>
</dbReference>
<organism evidence="3 4">
    <name type="scientific">Pseudonocardia alni subsp. carboxydivorans</name>
    <dbReference type="NCBI Taxonomy" id="415010"/>
    <lineage>
        <taxon>Bacteria</taxon>
        <taxon>Bacillati</taxon>
        <taxon>Actinomycetota</taxon>
        <taxon>Actinomycetes</taxon>
        <taxon>Pseudonocardiales</taxon>
        <taxon>Pseudonocardiaceae</taxon>
        <taxon>Pseudonocardia</taxon>
    </lineage>
</organism>
<dbReference type="EMBL" id="JBBPIX010000013">
    <property type="protein sequence ID" value="MEK6466427.1"/>
    <property type="molecule type" value="Genomic_DNA"/>
</dbReference>
<comment type="caution">
    <text evidence="3">The sequence shown here is derived from an EMBL/GenBank/DDBJ whole genome shotgun (WGS) entry which is preliminary data.</text>
</comment>
<comment type="similarity">
    <text evidence="1">Belongs to the short-chain dehydrogenases/reductases (SDR) family.</text>
</comment>
<dbReference type="Proteomes" id="UP001367513">
    <property type="component" value="Unassembled WGS sequence"/>
</dbReference>
<keyword evidence="2" id="KW-0560">Oxidoreductase</keyword>
<evidence type="ECO:0000256" key="2">
    <source>
        <dbReference type="ARBA" id="ARBA00023002"/>
    </source>
</evidence>